<gene>
    <name evidence="5" type="ORF">D6D20_05650</name>
</gene>
<dbReference type="EMBL" id="QZAN01000059">
    <property type="protein sequence ID" value="THW60611.1"/>
    <property type="molecule type" value="Genomic_DNA"/>
</dbReference>
<dbReference type="Pfam" id="PF00439">
    <property type="entry name" value="Bromodomain"/>
    <property type="match status" value="1"/>
</dbReference>
<dbReference type="GO" id="GO:0006355">
    <property type="term" value="P:regulation of DNA-templated transcription"/>
    <property type="evidence" value="ECO:0007669"/>
    <property type="project" value="TreeGrafter"/>
</dbReference>
<protein>
    <recommendedName>
        <fullName evidence="4">Bromo domain-containing protein</fullName>
    </recommendedName>
</protein>
<dbReference type="PANTHER" id="PTHR22880">
    <property type="entry name" value="FALZ-RELATED BROMODOMAIN-CONTAINING PROTEINS"/>
    <property type="match status" value="1"/>
</dbReference>
<feature type="compositionally biased region" description="Polar residues" evidence="3">
    <location>
        <begin position="180"/>
        <end position="210"/>
    </location>
</feature>
<dbReference type="CDD" id="cd04369">
    <property type="entry name" value="Bromodomain"/>
    <property type="match status" value="1"/>
</dbReference>
<feature type="compositionally biased region" description="Polar residues" evidence="3">
    <location>
        <begin position="238"/>
        <end position="262"/>
    </location>
</feature>
<dbReference type="InterPro" id="IPR036427">
    <property type="entry name" value="Bromodomain-like_sf"/>
</dbReference>
<dbReference type="GO" id="GO:0005634">
    <property type="term" value="C:nucleus"/>
    <property type="evidence" value="ECO:0007669"/>
    <property type="project" value="TreeGrafter"/>
</dbReference>
<evidence type="ECO:0000259" key="4">
    <source>
        <dbReference type="PROSITE" id="PS50014"/>
    </source>
</evidence>
<keyword evidence="1 2" id="KW-0103">Bromodomain</keyword>
<feature type="domain" description="Bromo" evidence="4">
    <location>
        <begin position="57"/>
        <end position="127"/>
    </location>
</feature>
<dbReference type="SUPFAM" id="SSF47370">
    <property type="entry name" value="Bromodomain"/>
    <property type="match status" value="1"/>
</dbReference>
<proteinExistence type="predicted"/>
<dbReference type="GO" id="GO:0006338">
    <property type="term" value="P:chromatin remodeling"/>
    <property type="evidence" value="ECO:0007669"/>
    <property type="project" value="TreeGrafter"/>
</dbReference>
<accession>A0A4S8Z555</accession>
<evidence type="ECO:0000256" key="3">
    <source>
        <dbReference type="SAM" id="MobiDB-lite"/>
    </source>
</evidence>
<reference evidence="5 6" key="1">
    <citation type="submission" date="2018-10" db="EMBL/GenBank/DDBJ databases">
        <title>Fifty Aureobasidium pullulans genomes reveal a recombining polyextremotolerant generalist.</title>
        <authorList>
            <person name="Gostincar C."/>
            <person name="Turk M."/>
            <person name="Zajc J."/>
            <person name="Gunde-Cimerman N."/>
        </authorList>
    </citation>
    <scope>NUCLEOTIDE SEQUENCE [LARGE SCALE GENOMIC DNA]</scope>
    <source>
        <strain evidence="5 6">EXF-10751</strain>
    </source>
</reference>
<comment type="caution">
    <text evidence="5">The sequence shown here is derived from an EMBL/GenBank/DDBJ whole genome shotgun (WGS) entry which is preliminary data.</text>
</comment>
<evidence type="ECO:0000256" key="1">
    <source>
        <dbReference type="ARBA" id="ARBA00023117"/>
    </source>
</evidence>
<feature type="region of interest" description="Disordered" evidence="3">
    <location>
        <begin position="155"/>
        <end position="262"/>
    </location>
</feature>
<dbReference type="Gene3D" id="1.20.920.10">
    <property type="entry name" value="Bromodomain-like"/>
    <property type="match status" value="1"/>
</dbReference>
<organism evidence="5 6">
    <name type="scientific">Aureobasidium pullulans</name>
    <name type="common">Black yeast</name>
    <name type="synonym">Pullularia pullulans</name>
    <dbReference type="NCBI Taxonomy" id="5580"/>
    <lineage>
        <taxon>Eukaryota</taxon>
        <taxon>Fungi</taxon>
        <taxon>Dikarya</taxon>
        <taxon>Ascomycota</taxon>
        <taxon>Pezizomycotina</taxon>
        <taxon>Dothideomycetes</taxon>
        <taxon>Dothideomycetidae</taxon>
        <taxon>Dothideales</taxon>
        <taxon>Saccotheciaceae</taxon>
        <taxon>Aureobasidium</taxon>
    </lineage>
</organism>
<dbReference type="PROSITE" id="PS50014">
    <property type="entry name" value="BROMODOMAIN_2"/>
    <property type="match status" value="1"/>
</dbReference>
<dbReference type="PRINTS" id="PR00503">
    <property type="entry name" value="BROMODOMAIN"/>
</dbReference>
<dbReference type="PANTHER" id="PTHR22880:SF225">
    <property type="entry name" value="BROMODOMAIN-CONTAINING PROTEIN BET-1-RELATED"/>
    <property type="match status" value="1"/>
</dbReference>
<evidence type="ECO:0000256" key="2">
    <source>
        <dbReference type="PROSITE-ProRule" id="PRU00035"/>
    </source>
</evidence>
<dbReference type="InterPro" id="IPR050935">
    <property type="entry name" value="Bromo_chromatin_reader"/>
</dbReference>
<dbReference type="SMART" id="SM00297">
    <property type="entry name" value="BROMO"/>
    <property type="match status" value="1"/>
</dbReference>
<name>A0A4S8Z555_AURPU</name>
<dbReference type="AlphaFoldDB" id="A0A4S8Z555"/>
<dbReference type="Proteomes" id="UP000310421">
    <property type="component" value="Unassembled WGS sequence"/>
</dbReference>
<dbReference type="InterPro" id="IPR001487">
    <property type="entry name" value="Bromodomain"/>
</dbReference>
<evidence type="ECO:0000313" key="6">
    <source>
        <dbReference type="Proteomes" id="UP000310421"/>
    </source>
</evidence>
<dbReference type="GO" id="GO:0000785">
    <property type="term" value="C:chromatin"/>
    <property type="evidence" value="ECO:0007669"/>
    <property type="project" value="TreeGrafter"/>
</dbReference>
<evidence type="ECO:0000313" key="5">
    <source>
        <dbReference type="EMBL" id="THW60611.1"/>
    </source>
</evidence>
<sequence>MSSSLFHHQDESKLLAFSSSSTITNASRMAPKQKATQMKEAELLFCQHILQEFIRPKHKRYVPFFKEPVDAARVPSYHTIIKKPIDLATITTKLENQQYDSAANFKADFDLMFNNSDHFNAGSPPSRELQAGETFREAFDEEWMKQGPWLRKHHPSLVEDRVDDEEDTSDEPPVKKLRQSSRLTGSDSSPAGQSSHTSTGLFNKRSASNLSTPMSTMSKKSTTKTGGSKATPSKPDSSEQIVEATSSPRVAPQPSTNPRATLQSTLRTMVVTEARAMLEDPSVRHPNEQNTLANTMWQAMQNDLNLTEEDGKASMEAWYDEAVKELAKLPFAEISDSIRAETKKALLVVMDRHHKYLSDKLAAQLAALKARIEG</sequence>
<feature type="compositionally biased region" description="Acidic residues" evidence="3">
    <location>
        <begin position="161"/>
        <end position="170"/>
    </location>
</feature>
<feature type="compositionally biased region" description="Low complexity" evidence="3">
    <location>
        <begin position="211"/>
        <end position="234"/>
    </location>
</feature>